<dbReference type="Proteomes" id="UP001339962">
    <property type="component" value="Unassembled WGS sequence"/>
</dbReference>
<name>A0ABD5ITW6_9BACL</name>
<proteinExistence type="predicted"/>
<feature type="domain" description="SLH" evidence="1">
    <location>
        <begin position="531"/>
        <end position="590"/>
    </location>
</feature>
<reference evidence="2 3" key="1">
    <citation type="submission" date="2023-03" db="EMBL/GenBank/DDBJ databases">
        <title>Bacillus Genome Sequencing.</title>
        <authorList>
            <person name="Dunlap C."/>
        </authorList>
    </citation>
    <scope>NUCLEOTIDE SEQUENCE [LARGE SCALE GENOMIC DNA]</scope>
    <source>
        <strain evidence="2 3">NRS-38</strain>
    </source>
</reference>
<dbReference type="InterPro" id="IPR029062">
    <property type="entry name" value="Class_I_gatase-like"/>
</dbReference>
<sequence>MNKGLRHVVFVWLAVLIYMGFWQAGHVQAEENVRVGLVVSQLSESYAFIERAGGYSNGTYIQPKLIGSSIKNKRIKAQLLLEELGYQVERVHDAQLSDPKQLAKFDLLFFPNTVMMSRQQRQAVKEYIKNGGGAIFAFAMARNDSARYPYKETDLDVTPVIYETKTWIWEWDNLSEVFQSAFVNDVALGNFTIKAAGSHPIVTNTLKRLGKTSLLLENRRFGKYQPTWVEVIKPYSNNRYATPILQYETIGYSSVPEHTPPKTGAAYAIEYGKGKAVWFGFQLLDYITVDERLSHEWEEKNPAGRLEVKGKAWDDLNGGEDLKTFVNESVRWAAQPLAVSHPIDRKVTMTLTDVRAYPRQSDYVVYGTMTAKNNGNVISRGTMRIELTDPSGKVKASYEKYVVGLVPKGDSYPEKFALTLPKNIPVGNYKLTASYRAGRNAQSGVKTAGYTTMISIKDHKKSASILPMAPFKDVPTRYWAKADIENLVSLGGITGYKDGTFKPEAPVSRLQAAAMIVRSLGLSTKNRPNPQLQDVKPGQYGYEIIATVIDEGIFSGSNGRFHPQAPLTREQMAKILVNAYHLTGEDDVRFQDIASTQWSRPYIATLLANQVTKASGLFRPYERTTRAQFAAFVNRSLQAVDKG</sequence>
<dbReference type="PANTHER" id="PTHR43308:SF5">
    <property type="entry name" value="S-LAYER PROTEIN _ PEPTIDOGLYCAN ENDO-BETA-N-ACETYLGLUCOSAMINIDASE"/>
    <property type="match status" value="1"/>
</dbReference>
<dbReference type="InterPro" id="IPR051465">
    <property type="entry name" value="Cell_Envelope_Struct_Comp"/>
</dbReference>
<dbReference type="RefSeq" id="WP_328217996.1">
    <property type="nucleotide sequence ID" value="NZ_JARTLI010000011.1"/>
</dbReference>
<accession>A0ABD5ITW6</accession>
<evidence type="ECO:0000313" key="2">
    <source>
        <dbReference type="EMBL" id="MED5051755.1"/>
    </source>
</evidence>
<dbReference type="Pfam" id="PF00395">
    <property type="entry name" value="SLH"/>
    <property type="match status" value="3"/>
</dbReference>
<feature type="domain" description="SLH" evidence="1">
    <location>
        <begin position="467"/>
        <end position="530"/>
    </location>
</feature>
<organism evidence="2 3">
    <name type="scientific">Anoxybacteroides rupiense</name>
    <dbReference type="NCBI Taxonomy" id="311460"/>
    <lineage>
        <taxon>Bacteria</taxon>
        <taxon>Bacillati</taxon>
        <taxon>Bacillota</taxon>
        <taxon>Bacilli</taxon>
        <taxon>Bacillales</taxon>
        <taxon>Anoxybacillaceae</taxon>
        <taxon>Anoxybacteroides</taxon>
    </lineage>
</organism>
<feature type="domain" description="SLH" evidence="1">
    <location>
        <begin position="591"/>
        <end position="643"/>
    </location>
</feature>
<dbReference type="PANTHER" id="PTHR43308">
    <property type="entry name" value="OUTER MEMBRANE PROTEIN ALPHA-RELATED"/>
    <property type="match status" value="1"/>
</dbReference>
<evidence type="ECO:0000313" key="3">
    <source>
        <dbReference type="Proteomes" id="UP001339962"/>
    </source>
</evidence>
<dbReference type="InterPro" id="IPR001119">
    <property type="entry name" value="SLH_dom"/>
</dbReference>
<dbReference type="SUPFAM" id="SSF52317">
    <property type="entry name" value="Class I glutamine amidotransferase-like"/>
    <property type="match status" value="1"/>
</dbReference>
<dbReference type="AlphaFoldDB" id="A0ABD5ITW6"/>
<evidence type="ECO:0000259" key="1">
    <source>
        <dbReference type="PROSITE" id="PS51272"/>
    </source>
</evidence>
<dbReference type="PROSITE" id="PS51272">
    <property type="entry name" value="SLH"/>
    <property type="match status" value="3"/>
</dbReference>
<gene>
    <name evidence="2" type="ORF">P9850_07785</name>
</gene>
<comment type="caution">
    <text evidence="2">The sequence shown here is derived from an EMBL/GenBank/DDBJ whole genome shotgun (WGS) entry which is preliminary data.</text>
</comment>
<dbReference type="Gene3D" id="3.40.50.880">
    <property type="match status" value="1"/>
</dbReference>
<dbReference type="CDD" id="cd03143">
    <property type="entry name" value="A4_beta-galactosidase_middle_domain"/>
    <property type="match status" value="1"/>
</dbReference>
<protein>
    <submittedName>
        <fullName evidence="2">S-layer homology domain-containing protein</fullName>
    </submittedName>
</protein>
<dbReference type="EMBL" id="JARTLI010000011">
    <property type="protein sequence ID" value="MED5051755.1"/>
    <property type="molecule type" value="Genomic_DNA"/>
</dbReference>